<evidence type="ECO:0000256" key="2">
    <source>
        <dbReference type="ARBA" id="ARBA00010790"/>
    </source>
</evidence>
<dbReference type="SUPFAM" id="SSF51905">
    <property type="entry name" value="FAD/NAD(P)-binding domain"/>
    <property type="match status" value="1"/>
</dbReference>
<comment type="cofactor">
    <cofactor evidence="1 5">
        <name>FAD</name>
        <dbReference type="ChEBI" id="CHEBI:57692"/>
    </cofactor>
</comment>
<dbReference type="InterPro" id="IPR000172">
    <property type="entry name" value="GMC_OxRdtase_N"/>
</dbReference>
<proteinExistence type="inferred from homology"/>
<sequence>MVQASPAEELEGYDYIVVGAGTAGCLLANRLSADPRRRVLLLEAGGSDRYLWIHIPVGYLYTLNNPRTDWCLKTEPDPGLNDRTLNYPRGRVMGGSSAINGMIYMRGQAADYDGWRDQGNPGWGWEDVVPAFLAHEDHGFLRDAWHAQGGEWRVEQQRLSWPILAAFQRAAAEAGIPPVNDFNTGDNTGCGYFHVNQRRGVRVSAARAFLRPVRSRSNLTILKQAEVTRLTRGSDGRMGVEWTQQGVAMRAIAGQEVVVSAGAVHSPALLQRSGIGPAESLQSLGIEPMRDLPGVGENLQDHLQLRTVFQVQNAGTLNERVHRLHRRMAMGIEYALRRTGPLSMAPSQLGCFARSRPDRDRANLQYHVQPLSTDRLGDPLHPFPAITASVCNLRPESRGRISLRDADSASPPRIETNYLATPGDRQVAIDAIRLTRRIMATKALAPHQPEEILPGPAIDEDDALASAAGDVGTTIFHPVGTCAMGPDAGAGAVVDSRLRVHGVPGLRVVDASIMPTITSGNTNSPTLMIAEKAAAMILEDAMGPSQSA</sequence>
<comment type="caution">
    <text evidence="7">The sequence shown here is derived from an EMBL/GenBank/DDBJ whole genome shotgun (WGS) entry which is preliminary data.</text>
</comment>
<dbReference type="STRING" id="1260251.SPISAL_02835"/>
<evidence type="ECO:0000313" key="8">
    <source>
        <dbReference type="Proteomes" id="UP000315400"/>
    </source>
</evidence>
<organism evidence="7 8">
    <name type="scientific">Spiribacter salinus</name>
    <dbReference type="NCBI Taxonomy" id="1335746"/>
    <lineage>
        <taxon>Bacteria</taxon>
        <taxon>Pseudomonadati</taxon>
        <taxon>Pseudomonadota</taxon>
        <taxon>Gammaproteobacteria</taxon>
        <taxon>Chromatiales</taxon>
        <taxon>Ectothiorhodospiraceae</taxon>
        <taxon>Spiribacter</taxon>
    </lineage>
</organism>
<dbReference type="InterPro" id="IPR012132">
    <property type="entry name" value="GMC_OxRdtase"/>
</dbReference>
<dbReference type="SUPFAM" id="SSF54373">
    <property type="entry name" value="FAD-linked reductases, C-terminal domain"/>
    <property type="match status" value="1"/>
</dbReference>
<evidence type="ECO:0000256" key="3">
    <source>
        <dbReference type="ARBA" id="ARBA00022630"/>
    </source>
</evidence>
<dbReference type="Gene3D" id="3.30.560.10">
    <property type="entry name" value="Glucose Oxidase, domain 3"/>
    <property type="match status" value="1"/>
</dbReference>
<reference evidence="7 8" key="1">
    <citation type="submission" date="2019-06" db="EMBL/GenBank/DDBJ databases">
        <title>Metagenome assembled Genome of Spiribacter salinus SL48-SHIP from the microbial mat of Salt Lake 48 (Novosibirsk region, Russia).</title>
        <authorList>
            <person name="Shipova A."/>
            <person name="Rozanov A.S."/>
            <person name="Bryanskaya A.V."/>
            <person name="Peltek S.E."/>
        </authorList>
    </citation>
    <scope>NUCLEOTIDE SEQUENCE [LARGE SCALE GENOMIC DNA]</scope>
    <source>
        <strain evidence="7">SL48-SHIP-2</strain>
    </source>
</reference>
<evidence type="ECO:0000256" key="4">
    <source>
        <dbReference type="ARBA" id="ARBA00022827"/>
    </source>
</evidence>
<keyword evidence="4 5" id="KW-0274">FAD</keyword>
<name>A0A540VT32_9GAMM</name>
<dbReference type="PROSITE" id="PS00624">
    <property type="entry name" value="GMC_OXRED_2"/>
    <property type="match status" value="1"/>
</dbReference>
<accession>A0A540VT32</accession>
<evidence type="ECO:0000256" key="5">
    <source>
        <dbReference type="PIRSR" id="PIRSR000137-2"/>
    </source>
</evidence>
<evidence type="ECO:0000313" key="7">
    <source>
        <dbReference type="EMBL" id="TQE99313.1"/>
    </source>
</evidence>
<evidence type="ECO:0000259" key="6">
    <source>
        <dbReference type="PROSITE" id="PS00624"/>
    </source>
</evidence>
<protein>
    <submittedName>
        <fullName evidence="7">GMC family oxidoreductase</fullName>
    </submittedName>
</protein>
<dbReference type="PIRSF" id="PIRSF000137">
    <property type="entry name" value="Alcohol_oxidase"/>
    <property type="match status" value="1"/>
</dbReference>
<gene>
    <name evidence="7" type="ORF">FKY71_09235</name>
</gene>
<dbReference type="InterPro" id="IPR007867">
    <property type="entry name" value="GMC_OxRtase_C"/>
</dbReference>
<keyword evidence="3" id="KW-0285">Flavoprotein</keyword>
<dbReference type="PANTHER" id="PTHR11552:SF147">
    <property type="entry name" value="CHOLINE DEHYDROGENASE, MITOCHONDRIAL"/>
    <property type="match status" value="1"/>
</dbReference>
<dbReference type="Gene3D" id="3.50.50.60">
    <property type="entry name" value="FAD/NAD(P)-binding domain"/>
    <property type="match status" value="1"/>
</dbReference>
<comment type="similarity">
    <text evidence="2">Belongs to the GMC oxidoreductase family.</text>
</comment>
<evidence type="ECO:0000256" key="1">
    <source>
        <dbReference type="ARBA" id="ARBA00001974"/>
    </source>
</evidence>
<dbReference type="Pfam" id="PF05199">
    <property type="entry name" value="GMC_oxred_C"/>
    <property type="match status" value="1"/>
</dbReference>
<feature type="domain" description="Glucose-methanol-choline oxidoreductase N-terminal" evidence="6">
    <location>
        <begin position="262"/>
        <end position="276"/>
    </location>
</feature>
<dbReference type="GO" id="GO:0050660">
    <property type="term" value="F:flavin adenine dinucleotide binding"/>
    <property type="evidence" value="ECO:0007669"/>
    <property type="project" value="InterPro"/>
</dbReference>
<dbReference type="EMBL" id="VIFK01000072">
    <property type="protein sequence ID" value="TQE99313.1"/>
    <property type="molecule type" value="Genomic_DNA"/>
</dbReference>
<dbReference type="InterPro" id="IPR036188">
    <property type="entry name" value="FAD/NAD-bd_sf"/>
</dbReference>
<dbReference type="AlphaFoldDB" id="A0A540VT32"/>
<dbReference type="Pfam" id="PF00732">
    <property type="entry name" value="GMC_oxred_N"/>
    <property type="match status" value="1"/>
</dbReference>
<feature type="binding site" evidence="5">
    <location>
        <position position="227"/>
    </location>
    <ligand>
        <name>FAD</name>
        <dbReference type="ChEBI" id="CHEBI:57692"/>
    </ligand>
</feature>
<dbReference type="GO" id="GO:0016614">
    <property type="term" value="F:oxidoreductase activity, acting on CH-OH group of donors"/>
    <property type="evidence" value="ECO:0007669"/>
    <property type="project" value="InterPro"/>
</dbReference>
<dbReference type="PANTHER" id="PTHR11552">
    <property type="entry name" value="GLUCOSE-METHANOL-CHOLINE GMC OXIDOREDUCTASE"/>
    <property type="match status" value="1"/>
</dbReference>
<feature type="binding site" evidence="5">
    <location>
        <position position="92"/>
    </location>
    <ligand>
        <name>FAD</name>
        <dbReference type="ChEBI" id="CHEBI:57692"/>
    </ligand>
</feature>
<dbReference type="Proteomes" id="UP000315400">
    <property type="component" value="Unassembled WGS sequence"/>
</dbReference>